<keyword evidence="9 13" id="KW-1133">Transmembrane helix</keyword>
<protein>
    <submittedName>
        <fullName evidence="15">Sensor histidine kinase</fullName>
    </submittedName>
</protein>
<dbReference type="Gene3D" id="3.30.565.10">
    <property type="entry name" value="Histidine kinase-like ATPase, C-terminal domain"/>
    <property type="match status" value="1"/>
</dbReference>
<evidence type="ECO:0000259" key="14">
    <source>
        <dbReference type="PROSITE" id="PS50885"/>
    </source>
</evidence>
<reference evidence="15" key="1">
    <citation type="submission" date="2023-03" db="EMBL/GenBank/DDBJ databases">
        <title>Andean soil-derived lignocellulolytic bacterial consortium as a source of novel taxa and putative plastic-active enzymes.</title>
        <authorList>
            <person name="Diaz-Garcia L."/>
            <person name="Chuvochina M."/>
            <person name="Feuerriegel G."/>
            <person name="Bunk B."/>
            <person name="Sproer C."/>
            <person name="Streit W.R."/>
            <person name="Rodriguez L.M."/>
            <person name="Overmann J."/>
            <person name="Jimenez D.J."/>
        </authorList>
    </citation>
    <scope>NUCLEOTIDE SEQUENCE</scope>
    <source>
        <strain evidence="15">MAG 2441</strain>
    </source>
</reference>
<keyword evidence="8" id="KW-0067">ATP-binding</keyword>
<dbReference type="GO" id="GO:0005524">
    <property type="term" value="F:ATP binding"/>
    <property type="evidence" value="ECO:0007669"/>
    <property type="project" value="UniProtKB-KW"/>
</dbReference>
<dbReference type="PANTHER" id="PTHR34220">
    <property type="entry name" value="SENSOR HISTIDINE KINASE YPDA"/>
    <property type="match status" value="1"/>
</dbReference>
<gene>
    <name evidence="15" type="ORF">P0Y55_04080</name>
</gene>
<dbReference type="Pfam" id="PF00672">
    <property type="entry name" value="HAMP"/>
    <property type="match status" value="1"/>
</dbReference>
<dbReference type="Pfam" id="PF02518">
    <property type="entry name" value="HATPase_c"/>
    <property type="match status" value="1"/>
</dbReference>
<dbReference type="GO" id="GO:0000155">
    <property type="term" value="F:phosphorelay sensor kinase activity"/>
    <property type="evidence" value="ECO:0007669"/>
    <property type="project" value="InterPro"/>
</dbReference>
<evidence type="ECO:0000256" key="12">
    <source>
        <dbReference type="SAM" id="Coils"/>
    </source>
</evidence>
<accession>A0AA95JCJ8</accession>
<evidence type="ECO:0000313" key="15">
    <source>
        <dbReference type="EMBL" id="WEK55251.1"/>
    </source>
</evidence>
<evidence type="ECO:0000256" key="1">
    <source>
        <dbReference type="ARBA" id="ARBA00004651"/>
    </source>
</evidence>
<dbReference type="InterPro" id="IPR036890">
    <property type="entry name" value="HATPase_C_sf"/>
</dbReference>
<evidence type="ECO:0000256" key="2">
    <source>
        <dbReference type="ARBA" id="ARBA00022475"/>
    </source>
</evidence>
<evidence type="ECO:0000313" key="16">
    <source>
        <dbReference type="Proteomes" id="UP001178662"/>
    </source>
</evidence>
<dbReference type="Proteomes" id="UP001178662">
    <property type="component" value="Chromosome"/>
</dbReference>
<dbReference type="PANTHER" id="PTHR34220:SF11">
    <property type="entry name" value="SENSOR PROTEIN KINASE HPTS"/>
    <property type="match status" value="1"/>
</dbReference>
<keyword evidence="12" id="KW-0175">Coiled coil</keyword>
<name>A0AA95JCJ8_9BACL</name>
<dbReference type="InterPro" id="IPR050640">
    <property type="entry name" value="Bact_2-comp_sensor_kinase"/>
</dbReference>
<keyword evidence="5 13" id="KW-0812">Transmembrane</keyword>
<sequence length="617" mass="70781">MPYLLHLGGEYRIMGHRLSFRNKLFIKIMSIFILITVVMITALSYFAYTYTTDNIMRDELDKQKRALEQVNEYLETKYNKVQQLTQNMYRDASLADHVTYLLKHSYQQYLQYRMDQFSLTGSASSMGLDYFKAAMDDDSAIENVILYSSDKYFLYAISRNGSRKLVETNPSKSFIPDAMTLPVGGVSIPNIWLRDALKQQDNHLFAVQSQINDVGTMKAVGQILVYYRANELSKLLANENNAFKGSIVVLAPEGQVIFDSSNRYYGQVYPYANQLNSVIGSGHLEKDSYITTLPPTHLGYVAVGIIPKDELQQSYASVKRIILFAALGCVLLAIFIPSVVVSNYSNRANNIIRFMRKAESGDLRMRIPDSKADELGQIAASFNHLMNELTQHIDRVYKADIKQKHTELTALQARIHPHFLYNTLEVIRMRALSTGANDVAEMIYSLAVLFRSSVRTQTFLSVREEVDLCERYLELFRIRYKDRFRYTFHVPKEIEAIHIVKMTLQPIVENYIVHGMRAEDEDNRIHISMERVETAIRIQIDDNGKGIESDQLNRIQQGLQFDKVEDDNPSLGLRNVNDRLKLTYGKQYGIEIYSEWGFGTTVIVWIPIVQQGVNSDV</sequence>
<feature type="coiled-coil region" evidence="12">
    <location>
        <begin position="57"/>
        <end position="87"/>
    </location>
</feature>
<evidence type="ECO:0000256" key="11">
    <source>
        <dbReference type="ARBA" id="ARBA00023136"/>
    </source>
</evidence>
<dbReference type="InterPro" id="IPR010559">
    <property type="entry name" value="Sig_transdc_His_kin_internal"/>
</dbReference>
<dbReference type="GO" id="GO:0005886">
    <property type="term" value="C:plasma membrane"/>
    <property type="evidence" value="ECO:0007669"/>
    <property type="project" value="UniProtKB-SubCell"/>
</dbReference>
<dbReference type="EMBL" id="CP119317">
    <property type="protein sequence ID" value="WEK55251.1"/>
    <property type="molecule type" value="Genomic_DNA"/>
</dbReference>
<keyword evidence="7 15" id="KW-0418">Kinase</keyword>
<dbReference type="InterPro" id="IPR003660">
    <property type="entry name" value="HAMP_dom"/>
</dbReference>
<keyword evidence="4" id="KW-0808">Transferase</keyword>
<dbReference type="SUPFAM" id="SSF158472">
    <property type="entry name" value="HAMP domain-like"/>
    <property type="match status" value="1"/>
</dbReference>
<dbReference type="SMART" id="SM00387">
    <property type="entry name" value="HATPase_c"/>
    <property type="match status" value="1"/>
</dbReference>
<evidence type="ECO:0000256" key="9">
    <source>
        <dbReference type="ARBA" id="ARBA00022989"/>
    </source>
</evidence>
<dbReference type="CDD" id="cd06225">
    <property type="entry name" value="HAMP"/>
    <property type="match status" value="1"/>
</dbReference>
<evidence type="ECO:0000256" key="3">
    <source>
        <dbReference type="ARBA" id="ARBA00022553"/>
    </source>
</evidence>
<evidence type="ECO:0000256" key="4">
    <source>
        <dbReference type="ARBA" id="ARBA00022679"/>
    </source>
</evidence>
<dbReference type="Gene3D" id="6.10.340.10">
    <property type="match status" value="1"/>
</dbReference>
<dbReference type="InterPro" id="IPR003594">
    <property type="entry name" value="HATPase_dom"/>
</dbReference>
<evidence type="ECO:0000256" key="7">
    <source>
        <dbReference type="ARBA" id="ARBA00022777"/>
    </source>
</evidence>
<proteinExistence type="predicted"/>
<dbReference type="SMART" id="SM00304">
    <property type="entry name" value="HAMP"/>
    <property type="match status" value="1"/>
</dbReference>
<keyword evidence="3" id="KW-0597">Phosphoprotein</keyword>
<feature type="domain" description="HAMP" evidence="14">
    <location>
        <begin position="342"/>
        <end position="394"/>
    </location>
</feature>
<keyword evidence="10" id="KW-0902">Two-component regulatory system</keyword>
<evidence type="ECO:0000256" key="6">
    <source>
        <dbReference type="ARBA" id="ARBA00022741"/>
    </source>
</evidence>
<comment type="subcellular location">
    <subcellularLocation>
        <location evidence="1">Cell membrane</location>
        <topology evidence="1">Multi-pass membrane protein</topology>
    </subcellularLocation>
</comment>
<evidence type="ECO:0000256" key="13">
    <source>
        <dbReference type="SAM" id="Phobius"/>
    </source>
</evidence>
<organism evidence="15 16">
    <name type="scientific">Candidatus Cohnella colombiensis</name>
    <dbReference type="NCBI Taxonomy" id="3121368"/>
    <lineage>
        <taxon>Bacteria</taxon>
        <taxon>Bacillati</taxon>
        <taxon>Bacillota</taxon>
        <taxon>Bacilli</taxon>
        <taxon>Bacillales</taxon>
        <taxon>Paenibacillaceae</taxon>
        <taxon>Cohnella</taxon>
    </lineage>
</organism>
<feature type="transmembrane region" description="Helical" evidence="13">
    <location>
        <begin position="321"/>
        <end position="341"/>
    </location>
</feature>
<dbReference type="PROSITE" id="PS50885">
    <property type="entry name" value="HAMP"/>
    <property type="match status" value="1"/>
</dbReference>
<evidence type="ECO:0000256" key="10">
    <source>
        <dbReference type="ARBA" id="ARBA00023012"/>
    </source>
</evidence>
<dbReference type="AlphaFoldDB" id="A0AA95JCJ8"/>
<keyword evidence="6" id="KW-0547">Nucleotide-binding</keyword>
<dbReference type="SUPFAM" id="SSF55874">
    <property type="entry name" value="ATPase domain of HSP90 chaperone/DNA topoisomerase II/histidine kinase"/>
    <property type="match status" value="1"/>
</dbReference>
<evidence type="ECO:0000256" key="8">
    <source>
        <dbReference type="ARBA" id="ARBA00022840"/>
    </source>
</evidence>
<dbReference type="Pfam" id="PF06580">
    <property type="entry name" value="His_kinase"/>
    <property type="match status" value="1"/>
</dbReference>
<evidence type="ECO:0000256" key="5">
    <source>
        <dbReference type="ARBA" id="ARBA00022692"/>
    </source>
</evidence>
<keyword evidence="2" id="KW-1003">Cell membrane</keyword>
<keyword evidence="16" id="KW-1185">Reference proteome</keyword>
<keyword evidence="11 13" id="KW-0472">Membrane</keyword>
<feature type="transmembrane region" description="Helical" evidence="13">
    <location>
        <begin position="24"/>
        <end position="48"/>
    </location>
</feature>